<accession>M8CBA1</accession>
<dbReference type="AlphaFoldDB" id="M8CBA1"/>
<evidence type="ECO:0000313" key="1">
    <source>
        <dbReference type="EnsemblPlants" id="EMT31423"/>
    </source>
</evidence>
<dbReference type="EnsemblPlants" id="EMT31423">
    <property type="protein sequence ID" value="EMT31423"/>
    <property type="gene ID" value="F775_43549"/>
</dbReference>
<organism evidence="1">
    <name type="scientific">Aegilops tauschii</name>
    <name type="common">Tausch's goatgrass</name>
    <name type="synonym">Aegilops squarrosa</name>
    <dbReference type="NCBI Taxonomy" id="37682"/>
    <lineage>
        <taxon>Eukaryota</taxon>
        <taxon>Viridiplantae</taxon>
        <taxon>Streptophyta</taxon>
        <taxon>Embryophyta</taxon>
        <taxon>Tracheophyta</taxon>
        <taxon>Spermatophyta</taxon>
        <taxon>Magnoliopsida</taxon>
        <taxon>Liliopsida</taxon>
        <taxon>Poales</taxon>
        <taxon>Poaceae</taxon>
        <taxon>BOP clade</taxon>
        <taxon>Pooideae</taxon>
        <taxon>Triticodae</taxon>
        <taxon>Triticeae</taxon>
        <taxon>Triticinae</taxon>
        <taxon>Aegilops</taxon>
    </lineage>
</organism>
<proteinExistence type="predicted"/>
<protein>
    <submittedName>
        <fullName evidence="1">Uncharacterized protein</fullName>
    </submittedName>
</protein>
<reference evidence="1" key="1">
    <citation type="submission" date="2015-06" db="UniProtKB">
        <authorList>
            <consortium name="EnsemblPlants"/>
        </authorList>
    </citation>
    <scope>IDENTIFICATION</scope>
</reference>
<sequence length="52" mass="5743">MGLETEEQNRALEVIAEHLAGRSITRRSRLSWSGAGANMKELEISLFLSGII</sequence>
<name>M8CBA1_AEGTA</name>